<evidence type="ECO:0000259" key="1">
    <source>
        <dbReference type="Pfam" id="PF03235"/>
    </source>
</evidence>
<dbReference type="PANTHER" id="PTHR35149:SF1">
    <property type="entry name" value="DUF5655 DOMAIN-CONTAINING PROTEIN"/>
    <property type="match status" value="1"/>
</dbReference>
<dbReference type="PANTHER" id="PTHR35149">
    <property type="entry name" value="SLL5132 PROTEIN"/>
    <property type="match status" value="1"/>
</dbReference>
<feature type="domain" description="RAMA" evidence="3">
    <location>
        <begin position="619"/>
        <end position="710"/>
    </location>
</feature>
<feature type="domain" description="GmrSD restriction endonucleases N-terminal" evidence="1">
    <location>
        <begin position="12"/>
        <end position="243"/>
    </location>
</feature>
<gene>
    <name evidence="4" type="ORF">C1702_18065</name>
</gene>
<evidence type="ECO:0000313" key="5">
    <source>
        <dbReference type="Proteomes" id="UP000239406"/>
    </source>
</evidence>
<dbReference type="InterPro" id="IPR040843">
    <property type="entry name" value="RAMA"/>
</dbReference>
<dbReference type="Proteomes" id="UP000239406">
    <property type="component" value="Unassembled WGS sequence"/>
</dbReference>
<dbReference type="RefSeq" id="WP_104359100.1">
    <property type="nucleotide sequence ID" value="NZ_CP064338.1"/>
</dbReference>
<sequence>MDTQVRTPQTIFMQPQRLLIPLFQRPYVWNEELQWEPLWKDLVRVATRQLQSPNTARAPHFLGAIVLQQLPSSTSDLQQRTVIDGQQRLTTLQLLLDAIHTEIATAGATTQAARLKFLIANDEAFCRNQEDRFKVWPTNRDRPAFYEVMGASAPVDYQKLEYRASRIVKAHQYFSQQCRAWLHAEGPDKIAARAEAIERSARELLQIVVIDLSAQENAQEIFETLNARGAVLTAADLIKNFVFQRLHEQKANVEEAYNKYWAQFETAFWEEEVNVGRVRIPRSSVFLNHWLVARTGEEVVAREVFSRFKEYADHQSGHPMLDLLKEIHRAATIYREFTEKAQVLDGPLDRVGLFVYRVKALESEVIKPVLLALLDHKSGPLPQKQIDTTLDVLESWLTRRMLIRATAKSYNKIMAEVVSVIRNAPIDQMDETVRRFFSSQRSEVAYWPDDEEVRRELETSPVYRKLSRARLRMVLEAIEDHWRGWIPGQVSAAGMRIRRESYAIEHLMPQAWNKHWPLPPGGSEADRDAHIHRLGNLTLLTKKLNSTVSNGPWLGAAGKARHLQEKDVVLLNSKLLKEYASKQWDEAGIDTRTKQMFDTILAIWPVPPDHRVKIEHEQLDTSITVEIADLIAAGLLAPGQVLYSQPGKYGGRSGRILSNGRIDVEGKVFESPSSAAVHIRQKPTNGWDFWRLDPSGGRPLNEVRAEYLRVVSLEGAEEEDDVPAESD</sequence>
<name>A0A2S5SZQ0_9BURK</name>
<dbReference type="InterPro" id="IPR011089">
    <property type="entry name" value="GmrSD_C"/>
</dbReference>
<accession>A0A2S5SZQ0</accession>
<dbReference type="Pfam" id="PF07510">
    <property type="entry name" value="GmrSD_C"/>
    <property type="match status" value="1"/>
</dbReference>
<evidence type="ECO:0008006" key="6">
    <source>
        <dbReference type="Google" id="ProtNLM"/>
    </source>
</evidence>
<dbReference type="Pfam" id="PF18755">
    <property type="entry name" value="RAMA"/>
    <property type="match status" value="1"/>
</dbReference>
<keyword evidence="5" id="KW-1185">Reference proteome</keyword>
<organism evidence="4 5">
    <name type="scientific">Caldimonas thermodepolymerans</name>
    <dbReference type="NCBI Taxonomy" id="215580"/>
    <lineage>
        <taxon>Bacteria</taxon>
        <taxon>Pseudomonadati</taxon>
        <taxon>Pseudomonadota</taxon>
        <taxon>Betaproteobacteria</taxon>
        <taxon>Burkholderiales</taxon>
        <taxon>Sphaerotilaceae</taxon>
        <taxon>Caldimonas</taxon>
    </lineage>
</organism>
<evidence type="ECO:0000259" key="2">
    <source>
        <dbReference type="Pfam" id="PF07510"/>
    </source>
</evidence>
<proteinExistence type="predicted"/>
<evidence type="ECO:0000259" key="3">
    <source>
        <dbReference type="Pfam" id="PF18755"/>
    </source>
</evidence>
<reference evidence="4 5" key="1">
    <citation type="submission" date="2018-02" db="EMBL/GenBank/DDBJ databases">
        <title>Reclassifiation of [Polyangium] brachysporum DSM 7029 as Guopingzhaonella breviflexa gen. nov., sp. nov., a member of the family Comamonadaceae.</title>
        <authorList>
            <person name="Tang B."/>
        </authorList>
    </citation>
    <scope>NUCLEOTIDE SEQUENCE [LARGE SCALE GENOMIC DNA]</scope>
    <source>
        <strain evidence="4 5">DSM 15344</strain>
    </source>
</reference>
<dbReference type="AlphaFoldDB" id="A0A2S5SZQ0"/>
<evidence type="ECO:0000313" key="4">
    <source>
        <dbReference type="EMBL" id="PPE68253.1"/>
    </source>
</evidence>
<protein>
    <recommendedName>
        <fullName evidence="6">DUF262 domain-containing protein</fullName>
    </recommendedName>
</protein>
<dbReference type="EMBL" id="PSNY01000039">
    <property type="protein sequence ID" value="PPE68253.1"/>
    <property type="molecule type" value="Genomic_DNA"/>
</dbReference>
<comment type="caution">
    <text evidence="4">The sequence shown here is derived from an EMBL/GenBank/DDBJ whole genome shotgun (WGS) entry which is preliminary data.</text>
</comment>
<dbReference type="InterPro" id="IPR004919">
    <property type="entry name" value="GmrSD_N"/>
</dbReference>
<feature type="domain" description="GmrSD restriction endonucleases C-terminal" evidence="2">
    <location>
        <begin position="447"/>
        <end position="598"/>
    </location>
</feature>
<dbReference type="Pfam" id="PF03235">
    <property type="entry name" value="GmrSD_N"/>
    <property type="match status" value="1"/>
</dbReference>